<name>A0A5S9QWA6_MYCVN</name>
<evidence type="ECO:0000313" key="3">
    <source>
        <dbReference type="Proteomes" id="UP000430146"/>
    </source>
</evidence>
<dbReference type="Proteomes" id="UP000430146">
    <property type="component" value="Unassembled WGS sequence"/>
</dbReference>
<keyword evidence="1" id="KW-1133">Transmembrane helix</keyword>
<feature type="transmembrane region" description="Helical" evidence="1">
    <location>
        <begin position="127"/>
        <end position="146"/>
    </location>
</feature>
<dbReference type="EMBL" id="CACSIP010000023">
    <property type="protein sequence ID" value="CAA0124261.1"/>
    <property type="molecule type" value="Genomic_DNA"/>
</dbReference>
<evidence type="ECO:0000256" key="1">
    <source>
        <dbReference type="SAM" id="Phobius"/>
    </source>
</evidence>
<feature type="transmembrane region" description="Helical" evidence="1">
    <location>
        <begin position="97"/>
        <end position="120"/>
    </location>
</feature>
<reference evidence="2 3" key="1">
    <citation type="submission" date="2019-11" db="EMBL/GenBank/DDBJ databases">
        <authorList>
            <person name="Holert J."/>
        </authorList>
    </citation>
    <scope>NUCLEOTIDE SEQUENCE [LARGE SCALE GENOMIC DNA]</scope>
    <source>
        <strain evidence="2">BC8_1</strain>
    </source>
</reference>
<evidence type="ECO:0000313" key="2">
    <source>
        <dbReference type="EMBL" id="CAA0124261.1"/>
    </source>
</evidence>
<feature type="transmembrane region" description="Helical" evidence="1">
    <location>
        <begin position="69"/>
        <end position="85"/>
    </location>
</feature>
<keyword evidence="3" id="KW-1185">Reference proteome</keyword>
<gene>
    <name evidence="2" type="ORF">AELLOGFF_00923</name>
</gene>
<accession>A0A5S9QWA6</accession>
<organism evidence="2 3">
    <name type="scientific">Mycolicibacterium vanbaalenii</name>
    <name type="common">Mycobacterium vanbaalenii</name>
    <dbReference type="NCBI Taxonomy" id="110539"/>
    <lineage>
        <taxon>Bacteria</taxon>
        <taxon>Bacillati</taxon>
        <taxon>Actinomycetota</taxon>
        <taxon>Actinomycetes</taxon>
        <taxon>Mycobacteriales</taxon>
        <taxon>Mycobacteriaceae</taxon>
        <taxon>Mycolicibacterium</taxon>
    </lineage>
</organism>
<proteinExistence type="predicted"/>
<keyword evidence="1" id="KW-0812">Transmembrane</keyword>
<feature type="transmembrane region" description="Helical" evidence="1">
    <location>
        <begin position="166"/>
        <end position="190"/>
    </location>
</feature>
<sequence length="205" mass="21810">MAAIPERNLTAQSEFPSPSRALSLSVNSGIAPCTSLRKSTTACSSSLARRGVHVRGQSQLSRDRWDNRFRLSAAIFGAAVALHGADHLRRGMDVIPPAVMVAGMTQIALAVLTIMLVFLGSRWAPHAAVVVGFVSAAGFAVAHLLPTWGFFSDSFINALPAARITWFSWVTAVFEIIADIVFGLVGLAVLRSRATSQVLPAVGRD</sequence>
<keyword evidence="1" id="KW-0472">Membrane</keyword>
<dbReference type="AlphaFoldDB" id="A0A5S9QWA6"/>
<protein>
    <submittedName>
        <fullName evidence="2">Uncharacterized protein</fullName>
    </submittedName>
</protein>